<sequence length="62" mass="6887">MSDFDLAGDQIQIQINKVSFARELHKAVIEVETPSVVVDGFPVKHGTHINIVHDELGVYIDT</sequence>
<keyword evidence="2" id="KW-1185">Reference proteome</keyword>
<dbReference type="AlphaFoldDB" id="A0A0B8P0G0"/>
<accession>A0A0B8P0G0</accession>
<comment type="caution">
    <text evidence="1">The sequence shown here is derived from an EMBL/GenBank/DDBJ whole genome shotgun (WGS) entry which is preliminary data.</text>
</comment>
<organism evidence="1 2">
    <name type="scientific">Vibrio ishigakensis</name>
    <dbReference type="NCBI Taxonomy" id="1481914"/>
    <lineage>
        <taxon>Bacteria</taxon>
        <taxon>Pseudomonadati</taxon>
        <taxon>Pseudomonadota</taxon>
        <taxon>Gammaproteobacteria</taxon>
        <taxon>Vibrionales</taxon>
        <taxon>Vibrionaceae</taxon>
        <taxon>Vibrio</taxon>
    </lineage>
</organism>
<dbReference type="Proteomes" id="UP000031671">
    <property type="component" value="Unassembled WGS sequence"/>
</dbReference>
<protein>
    <submittedName>
        <fullName evidence="1">Uncharacterized protein</fullName>
    </submittedName>
</protein>
<evidence type="ECO:0000313" key="1">
    <source>
        <dbReference type="EMBL" id="GAM58067.1"/>
    </source>
</evidence>
<reference evidence="1 2" key="1">
    <citation type="submission" date="2015-01" db="EMBL/GenBank/DDBJ databases">
        <title>Vibrio sp. C1 JCM 19231 whole genome shotgun sequence.</title>
        <authorList>
            <person name="Sawabe T."/>
            <person name="Meirelles P."/>
            <person name="Feng G."/>
            <person name="Sayaka M."/>
            <person name="Hattori M."/>
            <person name="Ohkuma M."/>
        </authorList>
    </citation>
    <scope>NUCLEOTIDE SEQUENCE [LARGE SCALE GENOMIC DNA]</scope>
    <source>
        <strain evidence="2">JCM 19231</strain>
    </source>
</reference>
<gene>
    <name evidence="1" type="ORF">JCM19231_566</name>
</gene>
<name>A0A0B8P0G0_9VIBR</name>
<reference evidence="1 2" key="2">
    <citation type="submission" date="2015-01" db="EMBL/GenBank/DDBJ databases">
        <authorList>
            <consortium name="NBRP consortium"/>
            <person name="Sawabe T."/>
            <person name="Meirelles P."/>
            <person name="Feng G."/>
            <person name="Sayaka M."/>
            <person name="Hattori M."/>
            <person name="Ohkuma M."/>
        </authorList>
    </citation>
    <scope>NUCLEOTIDE SEQUENCE [LARGE SCALE GENOMIC DNA]</scope>
    <source>
        <strain evidence="2">JCM 19231</strain>
    </source>
</reference>
<proteinExistence type="predicted"/>
<evidence type="ECO:0000313" key="2">
    <source>
        <dbReference type="Proteomes" id="UP000031671"/>
    </source>
</evidence>
<dbReference type="EMBL" id="BBRZ01000073">
    <property type="protein sequence ID" value="GAM58067.1"/>
    <property type="molecule type" value="Genomic_DNA"/>
</dbReference>